<gene>
    <name evidence="5" type="ORF">LITE_LOCUS48338</name>
</gene>
<reference evidence="5" key="1">
    <citation type="submission" date="2022-08" db="EMBL/GenBank/DDBJ databases">
        <authorList>
            <person name="Gutierrez-Valencia J."/>
        </authorList>
    </citation>
    <scope>NUCLEOTIDE SEQUENCE</scope>
</reference>
<comment type="similarity">
    <text evidence="1">Belongs to the UDP-glycosyltransferase family.</text>
</comment>
<name>A0AAV0RIA3_9ROSI</name>
<dbReference type="PANTHER" id="PTHR48047:SF45">
    <property type="entry name" value="SCOPOLETIN GLUCOSYLTRANSFERASE-LIKE"/>
    <property type="match status" value="1"/>
</dbReference>
<evidence type="ECO:0000259" key="4">
    <source>
        <dbReference type="Pfam" id="PF26168"/>
    </source>
</evidence>
<protein>
    <recommendedName>
        <fullName evidence="4">Glycosyltransferase N-terminal domain-containing protein</fullName>
    </recommendedName>
</protein>
<dbReference type="FunFam" id="3.40.50.2000:FF:000047">
    <property type="entry name" value="Glycosyltransferase"/>
    <property type="match status" value="1"/>
</dbReference>
<dbReference type="InterPro" id="IPR002213">
    <property type="entry name" value="UDP_glucos_trans"/>
</dbReference>
<keyword evidence="2" id="KW-0328">Glycosyltransferase</keyword>
<evidence type="ECO:0000256" key="2">
    <source>
        <dbReference type="ARBA" id="ARBA00022676"/>
    </source>
</evidence>
<accession>A0AAV0RIA3</accession>
<evidence type="ECO:0000313" key="6">
    <source>
        <dbReference type="Proteomes" id="UP001154282"/>
    </source>
</evidence>
<dbReference type="Pfam" id="PF26168">
    <property type="entry name" value="Glyco_transf_N"/>
    <property type="match status" value="1"/>
</dbReference>
<dbReference type="EMBL" id="CAMGYJ010000011">
    <property type="protein sequence ID" value="CAI0557369.1"/>
    <property type="molecule type" value="Genomic_DNA"/>
</dbReference>
<proteinExistence type="inferred from homology"/>
<keyword evidence="3" id="KW-0808">Transferase</keyword>
<comment type="caution">
    <text evidence="5">The sequence shown here is derived from an EMBL/GenBank/DDBJ whole genome shotgun (WGS) entry which is preliminary data.</text>
</comment>
<dbReference type="GO" id="GO:0035251">
    <property type="term" value="F:UDP-glucosyltransferase activity"/>
    <property type="evidence" value="ECO:0007669"/>
    <property type="project" value="TreeGrafter"/>
</dbReference>
<evidence type="ECO:0000256" key="3">
    <source>
        <dbReference type="ARBA" id="ARBA00022679"/>
    </source>
</evidence>
<dbReference type="PANTHER" id="PTHR48047">
    <property type="entry name" value="GLYCOSYLTRANSFERASE"/>
    <property type="match status" value="1"/>
</dbReference>
<dbReference type="Pfam" id="PF00201">
    <property type="entry name" value="UDPGT"/>
    <property type="match status" value="1"/>
</dbReference>
<keyword evidence="6" id="KW-1185">Reference proteome</keyword>
<dbReference type="SUPFAM" id="SSF53756">
    <property type="entry name" value="UDP-Glycosyltransferase/glycogen phosphorylase"/>
    <property type="match status" value="1"/>
</dbReference>
<dbReference type="InterPro" id="IPR058980">
    <property type="entry name" value="Glyco_transf_N"/>
</dbReference>
<feature type="domain" description="Glycosyltransferase N-terminal" evidence="4">
    <location>
        <begin position="13"/>
        <end position="253"/>
    </location>
</feature>
<dbReference type="CDD" id="cd03784">
    <property type="entry name" value="GT1_Gtf-like"/>
    <property type="match status" value="1"/>
</dbReference>
<evidence type="ECO:0000256" key="1">
    <source>
        <dbReference type="ARBA" id="ARBA00009995"/>
    </source>
</evidence>
<dbReference type="Proteomes" id="UP001154282">
    <property type="component" value="Unassembled WGS sequence"/>
</dbReference>
<sequence length="493" mass="54403">MATADDPTGNLHVAILPFMAHGHMIPIIDIAKLFASRRGVKTTIITTRLNAPLVSKQIPTTAEIHIELIRFPAAEAGVPEESETADFFSSTAQKMGPNFLFKFFHAAALLRRPLDAALAKIRPDCLVSDAFFPWSAESAGKLGIPRLVFHGTGYFALCTAVCIRVHKPHKNSDSESFVVPCLPGKIELTPSQLPESARKEEEGNPFTELVREMAESEGKSYGVIVNSFRELEPNYADFYRDELGRRNWAIGPVSLSNRRSEEKAGRGGRGTGESSSDCLKWLESKEPDSVIYICFGSLADFADSQLKEIAAALESWGGSFIWVVRKDPRTESESESEEEWLPVGFEDRTAEKGLIIRGWAPQILILEHEAVGGFVTHCGWNSTLEGITVGKAMVTWPVAAEQFYNEKLVTAVLGIGLPVEAEKWVRGTGDDEVIMAEGIEIAVRRLMDGDEGKEMRRKAKELREMARMAIEEGGSSHSSLSDLIDELKQRSHV</sequence>
<dbReference type="Gene3D" id="3.40.50.2000">
    <property type="entry name" value="Glycogen Phosphorylase B"/>
    <property type="match status" value="2"/>
</dbReference>
<organism evidence="5 6">
    <name type="scientific">Linum tenue</name>
    <dbReference type="NCBI Taxonomy" id="586396"/>
    <lineage>
        <taxon>Eukaryota</taxon>
        <taxon>Viridiplantae</taxon>
        <taxon>Streptophyta</taxon>
        <taxon>Embryophyta</taxon>
        <taxon>Tracheophyta</taxon>
        <taxon>Spermatophyta</taxon>
        <taxon>Magnoliopsida</taxon>
        <taxon>eudicotyledons</taxon>
        <taxon>Gunneridae</taxon>
        <taxon>Pentapetalae</taxon>
        <taxon>rosids</taxon>
        <taxon>fabids</taxon>
        <taxon>Malpighiales</taxon>
        <taxon>Linaceae</taxon>
        <taxon>Linum</taxon>
    </lineage>
</organism>
<evidence type="ECO:0000313" key="5">
    <source>
        <dbReference type="EMBL" id="CAI0557369.1"/>
    </source>
</evidence>
<dbReference type="AlphaFoldDB" id="A0AAV0RIA3"/>